<sequence>MQASRRNGPSGLDVAFDPRIPSWSRGHRTFSAPPILSHLSIFWPITISSFGLFLDMEAEGRSARQPMRLNSRGSDSRHLCSPSTLAWAIVVSSSLEPSYRLLLVLNLHFPLHILIVRGAPHRPGQLGGISNKLSVVRSPERAPWPCILPVYPSSGKAAERKRHLRIHHSSHPLTRFSIETASLLTSYPTSLLL</sequence>
<protein>
    <submittedName>
        <fullName evidence="1">Uncharacterized protein</fullName>
    </submittedName>
</protein>
<evidence type="ECO:0000313" key="1">
    <source>
        <dbReference type="EMBL" id="KAK3692380.1"/>
    </source>
</evidence>
<evidence type="ECO:0000313" key="2">
    <source>
        <dbReference type="Proteomes" id="UP001270362"/>
    </source>
</evidence>
<dbReference type="Proteomes" id="UP001270362">
    <property type="component" value="Unassembled WGS sequence"/>
</dbReference>
<organism evidence="1 2">
    <name type="scientific">Podospora appendiculata</name>
    <dbReference type="NCBI Taxonomy" id="314037"/>
    <lineage>
        <taxon>Eukaryota</taxon>
        <taxon>Fungi</taxon>
        <taxon>Dikarya</taxon>
        <taxon>Ascomycota</taxon>
        <taxon>Pezizomycotina</taxon>
        <taxon>Sordariomycetes</taxon>
        <taxon>Sordariomycetidae</taxon>
        <taxon>Sordariales</taxon>
        <taxon>Podosporaceae</taxon>
        <taxon>Podospora</taxon>
    </lineage>
</organism>
<dbReference type="EMBL" id="JAULSO010000001">
    <property type="protein sequence ID" value="KAK3692380.1"/>
    <property type="molecule type" value="Genomic_DNA"/>
</dbReference>
<name>A0AAE1CFE4_9PEZI</name>
<keyword evidence="2" id="KW-1185">Reference proteome</keyword>
<dbReference type="AlphaFoldDB" id="A0AAE1CFE4"/>
<gene>
    <name evidence="1" type="ORF">B0T22DRAFT_12045</name>
</gene>
<reference evidence="1" key="1">
    <citation type="journal article" date="2023" name="Mol. Phylogenet. Evol.">
        <title>Genome-scale phylogeny and comparative genomics of the fungal order Sordariales.</title>
        <authorList>
            <person name="Hensen N."/>
            <person name="Bonometti L."/>
            <person name="Westerberg I."/>
            <person name="Brannstrom I.O."/>
            <person name="Guillou S."/>
            <person name="Cros-Aarteil S."/>
            <person name="Calhoun S."/>
            <person name="Haridas S."/>
            <person name="Kuo A."/>
            <person name="Mondo S."/>
            <person name="Pangilinan J."/>
            <person name="Riley R."/>
            <person name="LaButti K."/>
            <person name="Andreopoulos B."/>
            <person name="Lipzen A."/>
            <person name="Chen C."/>
            <person name="Yan M."/>
            <person name="Daum C."/>
            <person name="Ng V."/>
            <person name="Clum A."/>
            <person name="Steindorff A."/>
            <person name="Ohm R.A."/>
            <person name="Martin F."/>
            <person name="Silar P."/>
            <person name="Natvig D.O."/>
            <person name="Lalanne C."/>
            <person name="Gautier V."/>
            <person name="Ament-Velasquez S.L."/>
            <person name="Kruys A."/>
            <person name="Hutchinson M.I."/>
            <person name="Powell A.J."/>
            <person name="Barry K."/>
            <person name="Miller A.N."/>
            <person name="Grigoriev I.V."/>
            <person name="Debuchy R."/>
            <person name="Gladieux P."/>
            <person name="Hiltunen Thoren M."/>
            <person name="Johannesson H."/>
        </authorList>
    </citation>
    <scope>NUCLEOTIDE SEQUENCE</scope>
    <source>
        <strain evidence="1">CBS 314.62</strain>
    </source>
</reference>
<reference evidence="1" key="2">
    <citation type="submission" date="2023-06" db="EMBL/GenBank/DDBJ databases">
        <authorList>
            <consortium name="Lawrence Berkeley National Laboratory"/>
            <person name="Haridas S."/>
            <person name="Hensen N."/>
            <person name="Bonometti L."/>
            <person name="Westerberg I."/>
            <person name="Brannstrom I.O."/>
            <person name="Guillou S."/>
            <person name="Cros-Aarteil S."/>
            <person name="Calhoun S."/>
            <person name="Kuo A."/>
            <person name="Mondo S."/>
            <person name="Pangilinan J."/>
            <person name="Riley R."/>
            <person name="Labutti K."/>
            <person name="Andreopoulos B."/>
            <person name="Lipzen A."/>
            <person name="Chen C."/>
            <person name="Yanf M."/>
            <person name="Daum C."/>
            <person name="Ng V."/>
            <person name="Clum A."/>
            <person name="Steindorff A."/>
            <person name="Ohm R."/>
            <person name="Martin F."/>
            <person name="Silar P."/>
            <person name="Natvig D."/>
            <person name="Lalanne C."/>
            <person name="Gautier V."/>
            <person name="Ament-Velasquez S.L."/>
            <person name="Kruys A."/>
            <person name="Hutchinson M.I."/>
            <person name="Powell A.J."/>
            <person name="Barry K."/>
            <person name="Miller A.N."/>
            <person name="Grigoriev I.V."/>
            <person name="Debuchy R."/>
            <person name="Gladieux P."/>
            <person name="Thoren M.H."/>
            <person name="Johannesson H."/>
        </authorList>
    </citation>
    <scope>NUCLEOTIDE SEQUENCE</scope>
    <source>
        <strain evidence="1">CBS 314.62</strain>
    </source>
</reference>
<proteinExistence type="predicted"/>
<comment type="caution">
    <text evidence="1">The sequence shown here is derived from an EMBL/GenBank/DDBJ whole genome shotgun (WGS) entry which is preliminary data.</text>
</comment>
<accession>A0AAE1CFE4</accession>